<dbReference type="AlphaFoldDB" id="A0A7H8N0M4"/>
<proteinExistence type="predicted"/>
<organism evidence="2 3">
    <name type="scientific">Streptomyces microflavus</name>
    <name type="common">Streptomyces lipmanii</name>
    <dbReference type="NCBI Taxonomy" id="1919"/>
    <lineage>
        <taxon>Bacteria</taxon>
        <taxon>Bacillati</taxon>
        <taxon>Actinomycetota</taxon>
        <taxon>Actinomycetes</taxon>
        <taxon>Kitasatosporales</taxon>
        <taxon>Streptomycetaceae</taxon>
        <taxon>Streptomyces</taxon>
    </lineage>
</organism>
<feature type="region of interest" description="Disordered" evidence="1">
    <location>
        <begin position="1"/>
        <end position="26"/>
    </location>
</feature>
<reference evidence="2 3" key="1">
    <citation type="submission" date="2020-06" db="EMBL/GenBank/DDBJ databases">
        <title>Genome mining for natural products.</title>
        <authorList>
            <person name="Zhang B."/>
            <person name="Shi J."/>
            <person name="Ge H."/>
        </authorList>
    </citation>
    <scope>NUCLEOTIDE SEQUENCE [LARGE SCALE GENOMIC DNA]</scope>
    <source>
        <strain evidence="2 3">NA06532</strain>
        <plasmid evidence="2 3">unnamed1</plasmid>
    </source>
</reference>
<name>A0A7H8N0M4_STRMI</name>
<dbReference type="EMBL" id="CP054927">
    <property type="protein sequence ID" value="QKW48014.1"/>
    <property type="molecule type" value="Genomic_DNA"/>
</dbReference>
<evidence type="ECO:0000256" key="1">
    <source>
        <dbReference type="SAM" id="MobiDB-lite"/>
    </source>
</evidence>
<dbReference type="GeneID" id="87636787"/>
<accession>A0A7H8N0M4</accession>
<protein>
    <submittedName>
        <fullName evidence="2">Uncharacterized protein</fullName>
    </submittedName>
</protein>
<sequence>MSQQPFAGPPGPGGTGGKPAPPTDEHMRTALEPLLRALLNETIKDWATKTGATKSLDARLAHLAPERRAIWITEIKKVVLALRAKLVPLTAQLAGSVDAALVNAKQVKYANLTDDQVVAADPTTLSILDSFLHATPIMAALDTALQGLSDEVTAYVTRSQSVETWLAGRKQWCVQEYGELDILVQEVDATLHTIDALQLGPFLTVWMGPVTKFRKAAAVVLATPLDSVWQNADTALCTAFSQSEATLKQTVGAVVDTHGSEANAARTQLCGSIFRLTDDMLQRLAPLATMAPSLKSACTAMATDYGEPWLLCLSSLAAPEEITQVLTHCANKLVMKPFKLVAPPHCTTVQLSKAFSVLATVADWEDACIALNSAWTEIPVPGGVTPMTWLRIGSWWVPWAFSAGGMETDMACLKHMTQELGPNLSETKLTRYFAELVAACRIAQDQWASAGRPAKLECPGITPGVGTWKIIIKLSHGKPQIYHVDSQYEKSAWVSQPK</sequence>
<geneLocation type="plasmid" evidence="2 3">
    <name>unnamed1</name>
</geneLocation>
<evidence type="ECO:0000313" key="2">
    <source>
        <dbReference type="EMBL" id="QKW48014.1"/>
    </source>
</evidence>
<keyword evidence="2" id="KW-0614">Plasmid</keyword>
<gene>
    <name evidence="2" type="ORF">HUT09_36625</name>
</gene>
<dbReference type="Proteomes" id="UP000509345">
    <property type="component" value="Plasmid unnamed1"/>
</dbReference>
<dbReference type="RefSeq" id="WP_055561379.1">
    <property type="nucleotide sequence ID" value="NZ_CP054927.1"/>
</dbReference>
<evidence type="ECO:0000313" key="3">
    <source>
        <dbReference type="Proteomes" id="UP000509345"/>
    </source>
</evidence>